<evidence type="ECO:0000256" key="10">
    <source>
        <dbReference type="ARBA" id="ARBA00023157"/>
    </source>
</evidence>
<evidence type="ECO:0000256" key="13">
    <source>
        <dbReference type="SAM" id="MobiDB-lite"/>
    </source>
</evidence>
<dbReference type="Pfam" id="PF13927">
    <property type="entry name" value="Ig_3"/>
    <property type="match status" value="2"/>
</dbReference>
<dbReference type="CDD" id="cd00063">
    <property type="entry name" value="FN3"/>
    <property type="match status" value="3"/>
</dbReference>
<evidence type="ECO:0000256" key="9">
    <source>
        <dbReference type="ARBA" id="ARBA00023136"/>
    </source>
</evidence>
<feature type="domain" description="Ig-like" evidence="15">
    <location>
        <begin position="678"/>
        <end position="767"/>
    </location>
</feature>
<proteinExistence type="predicted"/>
<dbReference type="GeneID" id="106464642"/>
<dbReference type="InterPro" id="IPR051170">
    <property type="entry name" value="Neural/epithelial_adhesion"/>
</dbReference>
<dbReference type="SUPFAM" id="SSF48726">
    <property type="entry name" value="Immunoglobulin"/>
    <property type="match status" value="8"/>
</dbReference>
<evidence type="ECO:0000256" key="7">
    <source>
        <dbReference type="ARBA" id="ARBA00022989"/>
    </source>
</evidence>
<organism evidence="17 18">
    <name type="scientific">Limulus polyphemus</name>
    <name type="common">Atlantic horseshoe crab</name>
    <dbReference type="NCBI Taxonomy" id="6850"/>
    <lineage>
        <taxon>Eukaryota</taxon>
        <taxon>Metazoa</taxon>
        <taxon>Ecdysozoa</taxon>
        <taxon>Arthropoda</taxon>
        <taxon>Chelicerata</taxon>
        <taxon>Merostomata</taxon>
        <taxon>Xiphosura</taxon>
        <taxon>Limulidae</taxon>
        <taxon>Limulus</taxon>
    </lineage>
</organism>
<evidence type="ECO:0000313" key="18">
    <source>
        <dbReference type="RefSeq" id="XP_022248096.1"/>
    </source>
</evidence>
<dbReference type="RefSeq" id="XP_022248096.1">
    <property type="nucleotide sequence ID" value="XM_022392388.1"/>
</dbReference>
<keyword evidence="2 14" id="KW-0812">Transmembrane</keyword>
<dbReference type="CDD" id="cd20958">
    <property type="entry name" value="IgI_5_Dscam"/>
    <property type="match status" value="1"/>
</dbReference>
<protein>
    <submittedName>
        <fullName evidence="18">Down syndrome cell adhesion molecule-like protein Dscam2</fullName>
    </submittedName>
</protein>
<reference evidence="18" key="1">
    <citation type="submission" date="2025-08" db="UniProtKB">
        <authorList>
            <consortium name="RefSeq"/>
        </authorList>
    </citation>
    <scope>IDENTIFICATION</scope>
    <source>
        <tissue evidence="18">Muscle</tissue>
    </source>
</reference>
<dbReference type="SUPFAM" id="SSF49265">
    <property type="entry name" value="Fibronectin type III"/>
    <property type="match status" value="2"/>
</dbReference>
<keyword evidence="5" id="KW-0130">Cell adhesion</keyword>
<dbReference type="InterPro" id="IPR013783">
    <property type="entry name" value="Ig-like_fold"/>
</dbReference>
<dbReference type="PANTHER" id="PTHR12231">
    <property type="entry name" value="CTX-RELATED TYPE I TRANSMEMBRANE PROTEIN"/>
    <property type="match status" value="1"/>
</dbReference>
<dbReference type="SMART" id="SM00406">
    <property type="entry name" value="IGv"/>
    <property type="match status" value="3"/>
</dbReference>
<dbReference type="SMART" id="SM00409">
    <property type="entry name" value="IG"/>
    <property type="match status" value="9"/>
</dbReference>
<keyword evidence="8" id="KW-0770">Synapse</keyword>
<feature type="domain" description="Ig-like" evidence="15">
    <location>
        <begin position="1"/>
        <end position="91"/>
    </location>
</feature>
<name>A0ABM1SWU0_LIMPO</name>
<gene>
    <name evidence="18" type="primary">LOC106464642</name>
</gene>
<feature type="domain" description="Fibronectin type-III" evidence="16">
    <location>
        <begin position="900"/>
        <end position="993"/>
    </location>
</feature>
<dbReference type="SMART" id="SM00060">
    <property type="entry name" value="FN3"/>
    <property type="match status" value="3"/>
</dbReference>
<evidence type="ECO:0000256" key="5">
    <source>
        <dbReference type="ARBA" id="ARBA00022889"/>
    </source>
</evidence>
<dbReference type="InterPro" id="IPR036179">
    <property type="entry name" value="Ig-like_dom_sf"/>
</dbReference>
<feature type="region of interest" description="Disordered" evidence="13">
    <location>
        <begin position="869"/>
        <end position="892"/>
    </location>
</feature>
<accession>A0ABM1SWU0</accession>
<feature type="region of interest" description="Disordered" evidence="13">
    <location>
        <begin position="1167"/>
        <end position="1187"/>
    </location>
</feature>
<feature type="compositionally biased region" description="Basic residues" evidence="13">
    <location>
        <begin position="1282"/>
        <end position="1293"/>
    </location>
</feature>
<dbReference type="Pfam" id="PF00041">
    <property type="entry name" value="fn3"/>
    <property type="match status" value="2"/>
</dbReference>
<feature type="transmembrane region" description="Helical" evidence="14">
    <location>
        <begin position="1113"/>
        <end position="1135"/>
    </location>
</feature>
<keyword evidence="9 14" id="KW-0472">Membrane</keyword>
<keyword evidence="3" id="KW-0732">Signal</keyword>
<keyword evidence="11" id="KW-0393">Immunoglobulin domain</keyword>
<comment type="subcellular location">
    <subcellularLocation>
        <location evidence="1">Membrane</location>
        <topology evidence="1">Single-pass membrane protein</topology>
    </subcellularLocation>
    <subcellularLocation>
        <location evidence="12">Synapse</location>
    </subcellularLocation>
</comment>
<feature type="domain" description="Fibronectin type-III" evidence="16">
    <location>
        <begin position="776"/>
        <end position="873"/>
    </location>
</feature>
<dbReference type="InterPro" id="IPR056754">
    <property type="entry name" value="DSCAM/DSCAML_C"/>
</dbReference>
<evidence type="ECO:0000256" key="11">
    <source>
        <dbReference type="ARBA" id="ARBA00023319"/>
    </source>
</evidence>
<evidence type="ECO:0000256" key="2">
    <source>
        <dbReference type="ARBA" id="ARBA00022692"/>
    </source>
</evidence>
<feature type="domain" description="Ig-like" evidence="15">
    <location>
        <begin position="109"/>
        <end position="197"/>
    </location>
</feature>
<evidence type="ECO:0000259" key="16">
    <source>
        <dbReference type="PROSITE" id="PS50853"/>
    </source>
</evidence>
<feature type="non-terminal residue" evidence="18">
    <location>
        <position position="1"/>
    </location>
</feature>
<keyword evidence="4" id="KW-0677">Repeat</keyword>
<dbReference type="Proteomes" id="UP000694941">
    <property type="component" value="Unplaced"/>
</dbReference>
<dbReference type="PROSITE" id="PS50853">
    <property type="entry name" value="FN3"/>
    <property type="match status" value="3"/>
</dbReference>
<keyword evidence="17" id="KW-1185">Reference proteome</keyword>
<dbReference type="CDD" id="cd00096">
    <property type="entry name" value="Ig"/>
    <property type="match status" value="2"/>
</dbReference>
<dbReference type="InterPro" id="IPR013098">
    <property type="entry name" value="Ig_I-set"/>
</dbReference>
<dbReference type="InterPro" id="IPR007110">
    <property type="entry name" value="Ig-like_dom"/>
</dbReference>
<dbReference type="InterPro" id="IPR003599">
    <property type="entry name" value="Ig_sub"/>
</dbReference>
<evidence type="ECO:0000256" key="12">
    <source>
        <dbReference type="ARBA" id="ARBA00034103"/>
    </source>
</evidence>
<dbReference type="PRINTS" id="PR00014">
    <property type="entry name" value="FNTYPEIII"/>
</dbReference>
<evidence type="ECO:0000256" key="1">
    <source>
        <dbReference type="ARBA" id="ARBA00004167"/>
    </source>
</evidence>
<dbReference type="Pfam" id="PF25059">
    <property type="entry name" value="FN3_DSCAM-DSCAML_C"/>
    <property type="match status" value="1"/>
</dbReference>
<feature type="domain" description="Ig-like" evidence="15">
    <location>
        <begin position="391"/>
        <end position="477"/>
    </location>
</feature>
<dbReference type="InterPro" id="IPR013106">
    <property type="entry name" value="Ig_V-set"/>
</dbReference>
<evidence type="ECO:0000313" key="17">
    <source>
        <dbReference type="Proteomes" id="UP000694941"/>
    </source>
</evidence>
<dbReference type="PANTHER" id="PTHR12231:SF253">
    <property type="entry name" value="DPR-INTERACTING PROTEIN ETA, ISOFORM B-RELATED"/>
    <property type="match status" value="1"/>
</dbReference>
<feature type="domain" description="Fibronectin type-III" evidence="16">
    <location>
        <begin position="997"/>
        <end position="1094"/>
    </location>
</feature>
<feature type="domain" description="Ig-like" evidence="15">
    <location>
        <begin position="293"/>
        <end position="386"/>
    </location>
</feature>
<dbReference type="Pfam" id="PF07679">
    <property type="entry name" value="I-set"/>
    <property type="match status" value="5"/>
</dbReference>
<feature type="domain" description="Ig-like" evidence="15">
    <location>
        <begin position="577"/>
        <end position="664"/>
    </location>
</feature>
<feature type="domain" description="Ig-like" evidence="15">
    <location>
        <begin position="201"/>
        <end position="287"/>
    </location>
</feature>
<dbReference type="InterPro" id="IPR003961">
    <property type="entry name" value="FN3_dom"/>
</dbReference>
<feature type="region of interest" description="Disordered" evidence="13">
    <location>
        <begin position="1269"/>
        <end position="1293"/>
    </location>
</feature>
<dbReference type="Gene3D" id="2.60.40.10">
    <property type="entry name" value="Immunoglobulins"/>
    <property type="match status" value="12"/>
</dbReference>
<evidence type="ECO:0000256" key="14">
    <source>
        <dbReference type="SAM" id="Phobius"/>
    </source>
</evidence>
<evidence type="ECO:0000256" key="8">
    <source>
        <dbReference type="ARBA" id="ARBA00023018"/>
    </source>
</evidence>
<evidence type="ECO:0000256" key="3">
    <source>
        <dbReference type="ARBA" id="ARBA00022729"/>
    </source>
</evidence>
<evidence type="ECO:0000256" key="6">
    <source>
        <dbReference type="ARBA" id="ARBA00022902"/>
    </source>
</evidence>
<dbReference type="CDD" id="cd20956">
    <property type="entry name" value="IgI_4_Dscam"/>
    <property type="match status" value="1"/>
</dbReference>
<evidence type="ECO:0000259" key="15">
    <source>
        <dbReference type="PROSITE" id="PS50835"/>
    </source>
</evidence>
<feature type="domain" description="Ig-like" evidence="15">
    <location>
        <begin position="482"/>
        <end position="572"/>
    </location>
</feature>
<dbReference type="InterPro" id="IPR003598">
    <property type="entry name" value="Ig_sub2"/>
</dbReference>
<keyword evidence="7 14" id="KW-1133">Transmembrane helix</keyword>
<keyword evidence="10" id="KW-1015">Disulfide bond</keyword>
<dbReference type="InterPro" id="IPR036116">
    <property type="entry name" value="FN3_sf"/>
</dbReference>
<keyword evidence="6" id="KW-0524">Neurogenesis</keyword>
<dbReference type="PROSITE" id="PS50835">
    <property type="entry name" value="IG_LIKE"/>
    <property type="match status" value="8"/>
</dbReference>
<sequence length="1293" mass="144847">VLQSYVVEVYKKYVVKGNTAVLECYIPDFVRDYVTVTSWLQDGSVVIHPTTTEGRYSVFPTGKLYIRRVTPSDNQNWYQCQTRHRLTQEVYTSKTKGQLVVTEPSVMAPKIIDIRRRLVVKQGETAELPCAAEGYPVPSYVWYRHDGVKLKSVSSRERSFLVDGILRIRDIRVEDGGRYTCLVNNSLGSEKAETQLIVREPLSVEMYPRRQVIDIGKSASFNCSISGQPISSIEWRKDQRPLEGETRRHLVSRTVVQISSVVRDDRGMYQCFVKNDWESLQSAGELSIGVDEPSLQEKFPEQTLQPGPPLSLRCVAQGSPLPQVTWSLDGMSLPESPRLRMGDYVTRHQRVISYVNISDVLPEDGGTYTCKATNDGGEVTYSAKINVFGEPFVRPMKNLSVVAGNMMMLQCPVGGYPIDLIVWEREGVRLPYNHRQKVYLNGTLVVRDIMRATDEGRYTCQASDKEGNTAQNSLVVSVLERPVIDPFSFPASVYQGQRFTPICTVISGDSPVQFTWLKDGHRIEDYLNIQVLSVAEFSSTLIFKSLRPEHHGNYTCIARNSAGSDSHTATMVIHVPPRWRVEPSDTFVIKGSTALIDCQADGFPRPRVSWTKSEGDRSADFRPISSSSHLYVYENGTMAIHNAQKEDAGFYLCQATNDIAPSISKVIKLSIRVSAHFPSKFRAETVRRAHDAKLKCEAKGDRPIFIVWLKDQQPFHPQETSRYVITETVHSNGVTSLLVIHAADRRDSALFTCIASNSYGSDETNIQLIMQEPPDTPQDLQVTLVTSRSVTIEWASPYSGNSPIIEYEVQWKEEKDRWQHSTSVNNNSVHGSETMTTIKGLQPVTMYDFRVRAINSLGFSGLSEPVRVKTEEESPGGPPVNVQAEPTSSQSVKVTWECDPPMSPTLRVSTSSTSSVEIAWDENTKDSNPVTGYLLYYKQDKAEWEERTLSGQSKRYTVTGLKCGARYQLYLLAFNSAGKGEPSNVISTKTEGMAPVAPNKESLLVTNRTSVTIRLDAWHDGGCLITLFSVSYKAQRDDNWSIVSSRVPSNRKQITIPSLTPGTRYQVKVTAHNEAGATEAEYLFVTQTMTTMYTTSIPILIGEKIPFYLDLNIILPTGVSFVVVVVVMFLVCVIVRRRSSTESSISGSSVYNCRKIQTRENVQLSNLDNKNSIKKTSASPSRAKSFTYPQPYATTQLSGSEDRKVGDVDDCSLAKDEPLYATVKRTPRPPRSEVHVYDYESPPQCLYEESHPSTSYWKGTHAFVRIEEDPSEKSLAASPKRVTTKKCVKSSYR</sequence>
<evidence type="ECO:0000256" key="4">
    <source>
        <dbReference type="ARBA" id="ARBA00022737"/>
    </source>
</evidence>
<dbReference type="SMART" id="SM00408">
    <property type="entry name" value="IGc2"/>
    <property type="match status" value="7"/>
</dbReference>